<feature type="transmembrane region" description="Helical" evidence="6">
    <location>
        <begin position="269"/>
        <end position="287"/>
    </location>
</feature>
<dbReference type="PANTHER" id="PTHR32322">
    <property type="entry name" value="INNER MEMBRANE TRANSPORTER"/>
    <property type="match status" value="1"/>
</dbReference>
<dbReference type="PANTHER" id="PTHR32322:SF2">
    <property type="entry name" value="EAMA DOMAIN-CONTAINING PROTEIN"/>
    <property type="match status" value="1"/>
</dbReference>
<dbReference type="SUPFAM" id="SSF103481">
    <property type="entry name" value="Multidrug resistance efflux transporter EmrE"/>
    <property type="match status" value="2"/>
</dbReference>
<dbReference type="InterPro" id="IPR000620">
    <property type="entry name" value="EamA_dom"/>
</dbReference>
<evidence type="ECO:0000256" key="2">
    <source>
        <dbReference type="ARBA" id="ARBA00007362"/>
    </source>
</evidence>
<dbReference type="Gene3D" id="1.10.3730.20">
    <property type="match status" value="2"/>
</dbReference>
<feature type="transmembrane region" description="Helical" evidence="6">
    <location>
        <begin position="39"/>
        <end position="56"/>
    </location>
</feature>
<dbReference type="RefSeq" id="WP_205134135.1">
    <property type="nucleotide sequence ID" value="NZ_JACSNT010000013.1"/>
</dbReference>
<keyword evidence="3 6" id="KW-0812">Transmembrane</keyword>
<feature type="domain" description="EamA" evidence="7">
    <location>
        <begin position="152"/>
        <end position="285"/>
    </location>
</feature>
<evidence type="ECO:0000256" key="5">
    <source>
        <dbReference type="ARBA" id="ARBA00023136"/>
    </source>
</evidence>
<feature type="transmembrane region" description="Helical" evidence="6">
    <location>
        <begin position="244"/>
        <end position="263"/>
    </location>
</feature>
<dbReference type="EMBL" id="JACSNV010000013">
    <property type="protein sequence ID" value="MBM6878383.1"/>
    <property type="molecule type" value="Genomic_DNA"/>
</dbReference>
<feature type="transmembrane region" description="Helical" evidence="6">
    <location>
        <begin position="210"/>
        <end position="232"/>
    </location>
</feature>
<protein>
    <submittedName>
        <fullName evidence="8">EamA family transporter</fullName>
    </submittedName>
</protein>
<feature type="transmembrane region" description="Helical" evidence="6">
    <location>
        <begin position="68"/>
        <end position="89"/>
    </location>
</feature>
<dbReference type="Proteomes" id="UP000729290">
    <property type="component" value="Unassembled WGS sequence"/>
</dbReference>
<dbReference type="Pfam" id="PF00892">
    <property type="entry name" value="EamA"/>
    <property type="match status" value="2"/>
</dbReference>
<feature type="transmembrane region" description="Helical" evidence="6">
    <location>
        <begin position="95"/>
        <end position="117"/>
    </location>
</feature>
<keyword evidence="4 6" id="KW-1133">Transmembrane helix</keyword>
<comment type="caution">
    <text evidence="8">The sequence shown here is derived from an EMBL/GenBank/DDBJ whole genome shotgun (WGS) entry which is preliminary data.</text>
</comment>
<evidence type="ECO:0000259" key="7">
    <source>
        <dbReference type="Pfam" id="PF00892"/>
    </source>
</evidence>
<feature type="transmembrane region" description="Helical" evidence="6">
    <location>
        <begin position="151"/>
        <end position="169"/>
    </location>
</feature>
<proteinExistence type="inferred from homology"/>
<accession>A0ABS2GCM6</accession>
<dbReference type="InterPro" id="IPR037185">
    <property type="entry name" value="EmrE-like"/>
</dbReference>
<evidence type="ECO:0000256" key="1">
    <source>
        <dbReference type="ARBA" id="ARBA00004141"/>
    </source>
</evidence>
<name>A0ABS2GCM6_9FIRM</name>
<comment type="similarity">
    <text evidence="2">Belongs to the EamA transporter family.</text>
</comment>
<dbReference type="InterPro" id="IPR050638">
    <property type="entry name" value="AA-Vitamin_Transporters"/>
</dbReference>
<evidence type="ECO:0000256" key="4">
    <source>
        <dbReference type="ARBA" id="ARBA00022989"/>
    </source>
</evidence>
<feature type="domain" description="EamA" evidence="7">
    <location>
        <begin position="9"/>
        <end position="139"/>
    </location>
</feature>
<evidence type="ECO:0000313" key="9">
    <source>
        <dbReference type="Proteomes" id="UP000729290"/>
    </source>
</evidence>
<feature type="transmembrane region" description="Helical" evidence="6">
    <location>
        <begin position="126"/>
        <end position="145"/>
    </location>
</feature>
<evidence type="ECO:0000313" key="8">
    <source>
        <dbReference type="EMBL" id="MBM6878383.1"/>
    </source>
</evidence>
<feature type="transmembrane region" description="Helical" evidence="6">
    <location>
        <begin position="181"/>
        <end position="198"/>
    </location>
</feature>
<evidence type="ECO:0000256" key="6">
    <source>
        <dbReference type="SAM" id="Phobius"/>
    </source>
</evidence>
<keyword evidence="5 6" id="KW-0472">Membrane</keyword>
<comment type="subcellular location">
    <subcellularLocation>
        <location evidence="1">Membrane</location>
        <topology evidence="1">Multi-pass membrane protein</topology>
    </subcellularLocation>
</comment>
<gene>
    <name evidence="8" type="ORF">H9X83_09485</name>
</gene>
<organism evidence="8 9">
    <name type="scientific">Anaerotignum lactatifermentans</name>
    <dbReference type="NCBI Taxonomy" id="160404"/>
    <lineage>
        <taxon>Bacteria</taxon>
        <taxon>Bacillati</taxon>
        <taxon>Bacillota</taxon>
        <taxon>Clostridia</taxon>
        <taxon>Lachnospirales</taxon>
        <taxon>Anaerotignaceae</taxon>
        <taxon>Anaerotignum</taxon>
    </lineage>
</organism>
<reference evidence="8 9" key="1">
    <citation type="journal article" date="2021" name="Sci. Rep.">
        <title>The distribution of antibiotic resistance genes in chicken gut microbiota commensals.</title>
        <authorList>
            <person name="Juricova H."/>
            <person name="Matiasovicova J."/>
            <person name="Kubasova T."/>
            <person name="Cejkova D."/>
            <person name="Rychlik I."/>
        </authorList>
    </citation>
    <scope>NUCLEOTIDE SEQUENCE [LARGE SCALE GENOMIC DNA]</scope>
    <source>
        <strain evidence="8 9">An431b</strain>
    </source>
</reference>
<evidence type="ECO:0000256" key="3">
    <source>
        <dbReference type="ARBA" id="ARBA00022692"/>
    </source>
</evidence>
<sequence length="305" mass="32561">MDKEKAGALVLAAGVLWGIIGVFSRSLSAAGIDAIQITALRSTVAAAGLFFFLFLRQRQKLRVVWKDLWMFLGTGLCSIALFNIFYFMTMQRADLSVAAVLLYTGPFFVMVLSALLFGERLTGMKIAALFLALFGCVCTTGLINGGSLSPLSILTGVASGFCYGLYSIFGKFALKKYDSMTVTFYTFLVAGIGLLPFARYGTVAAVAAEYPSVIGTVLLLGLVSTLAPFLLYTRGLSAMESGKASVLAFAEPLTATVVGVFYFHEPMTLMSVLGVVLIFLALVLLHAPMPASGRALAAAETRKIR</sequence>
<keyword evidence="9" id="KW-1185">Reference proteome</keyword>